<accession>A0A9P4R984</accession>
<reference evidence="2" key="1">
    <citation type="journal article" date="2020" name="Stud. Mycol.">
        <title>101 Dothideomycetes genomes: a test case for predicting lifestyles and emergence of pathogens.</title>
        <authorList>
            <person name="Haridas S."/>
            <person name="Albert R."/>
            <person name="Binder M."/>
            <person name="Bloem J."/>
            <person name="Labutti K."/>
            <person name="Salamov A."/>
            <person name="Andreopoulos B."/>
            <person name="Baker S."/>
            <person name="Barry K."/>
            <person name="Bills G."/>
            <person name="Bluhm B."/>
            <person name="Cannon C."/>
            <person name="Castanera R."/>
            <person name="Culley D."/>
            <person name="Daum C."/>
            <person name="Ezra D."/>
            <person name="Gonzalez J."/>
            <person name="Henrissat B."/>
            <person name="Kuo A."/>
            <person name="Liang C."/>
            <person name="Lipzen A."/>
            <person name="Lutzoni F."/>
            <person name="Magnuson J."/>
            <person name="Mondo S."/>
            <person name="Nolan M."/>
            <person name="Ohm R."/>
            <person name="Pangilinan J."/>
            <person name="Park H.-J."/>
            <person name="Ramirez L."/>
            <person name="Alfaro M."/>
            <person name="Sun H."/>
            <person name="Tritt A."/>
            <person name="Yoshinaga Y."/>
            <person name="Zwiers L.-H."/>
            <person name="Turgeon B."/>
            <person name="Goodwin S."/>
            <person name="Spatafora J."/>
            <person name="Crous P."/>
            <person name="Grigoriev I."/>
        </authorList>
    </citation>
    <scope>NUCLEOTIDE SEQUENCE</scope>
    <source>
        <strain evidence="2">CBS 125425</strain>
    </source>
</reference>
<feature type="region of interest" description="Disordered" evidence="1">
    <location>
        <begin position="371"/>
        <end position="416"/>
    </location>
</feature>
<gene>
    <name evidence="2" type="ORF">EJ04DRAFT_507171</name>
</gene>
<dbReference type="EMBL" id="ML996097">
    <property type="protein sequence ID" value="KAF2741347.1"/>
    <property type="molecule type" value="Genomic_DNA"/>
</dbReference>
<evidence type="ECO:0000313" key="3">
    <source>
        <dbReference type="Proteomes" id="UP000799444"/>
    </source>
</evidence>
<name>A0A9P4R984_9PLEO</name>
<dbReference type="OrthoDB" id="428895at2759"/>
<dbReference type="Gene3D" id="1.20.58.1070">
    <property type="match status" value="1"/>
</dbReference>
<dbReference type="InterPro" id="IPR035426">
    <property type="entry name" value="Gemin2/Brr1"/>
</dbReference>
<feature type="compositionally biased region" description="Basic and acidic residues" evidence="1">
    <location>
        <begin position="97"/>
        <end position="107"/>
    </location>
</feature>
<dbReference type="Pfam" id="PF04938">
    <property type="entry name" value="SIP1"/>
    <property type="match status" value="1"/>
</dbReference>
<dbReference type="GO" id="GO:0000387">
    <property type="term" value="P:spliceosomal snRNP assembly"/>
    <property type="evidence" value="ECO:0007669"/>
    <property type="project" value="InterPro"/>
</dbReference>
<proteinExistence type="predicted"/>
<feature type="compositionally biased region" description="Acidic residues" evidence="1">
    <location>
        <begin position="373"/>
        <end position="382"/>
    </location>
</feature>
<feature type="region of interest" description="Disordered" evidence="1">
    <location>
        <begin position="85"/>
        <end position="107"/>
    </location>
</feature>
<feature type="compositionally biased region" description="Pro residues" evidence="1">
    <location>
        <begin position="32"/>
        <end position="43"/>
    </location>
</feature>
<sequence>MSRSGINMATTADGATYNKLTRPDDYLSSLSGPPPPPKPPKPAVSPKASPTENNIKGNVMSTGMDDHLKPDRTVSAAAESFERVKRKYDDSQSSGDELERNAAGKRLRLGDRDQKLWERGVRGTNPNRRMNIECNMQVQFPGLDQEGFTSDEDTNAAFAYLHSVRAESSNIPQVLLAVSREENGEADRSMYENGRGDMRVYYEDGTFIYRELDGFDDPMAGTASFDSDSNPEDQYHRQLIKRYRKLCATLSQTTPDALAERAKDDPSILENINIPRNQQEWLRTLDNEDPKPASICLLNKKDLLNGIKHCADTMCQRKSISKHRSRWIWTLLAKVGDRGTLDYSEIGRIRDLSHQAGQFGIRMRKGLIPQEVSEQESEDIESWEPNGLDGDDEDSDSDVGSPHGKHTSNDTGNGAINIQKAGVKTTSAMVRAQVANGENSGPPVLDRYEEGLVSDSAMSISEDGEVCDADDSNDLEVARARVLAQLGDRLVQPKTAATTESVVRETRVEVFPDNTRTDDVDWNSRVTVDMIITIAAECYGQKDLLRFRSSWSEDKEYGTC</sequence>
<dbReference type="AlphaFoldDB" id="A0A9P4R984"/>
<organism evidence="2 3">
    <name type="scientific">Polyplosphaeria fusca</name>
    <dbReference type="NCBI Taxonomy" id="682080"/>
    <lineage>
        <taxon>Eukaryota</taxon>
        <taxon>Fungi</taxon>
        <taxon>Dikarya</taxon>
        <taxon>Ascomycota</taxon>
        <taxon>Pezizomycotina</taxon>
        <taxon>Dothideomycetes</taxon>
        <taxon>Pleosporomycetidae</taxon>
        <taxon>Pleosporales</taxon>
        <taxon>Tetraplosphaeriaceae</taxon>
        <taxon>Polyplosphaeria</taxon>
    </lineage>
</organism>
<keyword evidence="3" id="KW-1185">Reference proteome</keyword>
<protein>
    <submittedName>
        <fullName evidence="2">Uncharacterized protein</fullName>
    </submittedName>
</protein>
<evidence type="ECO:0000256" key="1">
    <source>
        <dbReference type="SAM" id="MobiDB-lite"/>
    </source>
</evidence>
<feature type="region of interest" description="Disordered" evidence="1">
    <location>
        <begin position="1"/>
        <end position="69"/>
    </location>
</feature>
<comment type="caution">
    <text evidence="2">The sequence shown here is derived from an EMBL/GenBank/DDBJ whole genome shotgun (WGS) entry which is preliminary data.</text>
</comment>
<feature type="compositionally biased region" description="Polar residues" evidence="1">
    <location>
        <begin position="1"/>
        <end position="10"/>
    </location>
</feature>
<evidence type="ECO:0000313" key="2">
    <source>
        <dbReference type="EMBL" id="KAF2741347.1"/>
    </source>
</evidence>
<feature type="compositionally biased region" description="Polar residues" evidence="1">
    <location>
        <begin position="51"/>
        <end position="61"/>
    </location>
</feature>
<dbReference type="Proteomes" id="UP000799444">
    <property type="component" value="Unassembled WGS sequence"/>
</dbReference>